<dbReference type="Proteomes" id="UP000784294">
    <property type="component" value="Unassembled WGS sequence"/>
</dbReference>
<reference evidence="1" key="1">
    <citation type="submission" date="2018-11" db="EMBL/GenBank/DDBJ databases">
        <authorList>
            <consortium name="Pathogen Informatics"/>
        </authorList>
    </citation>
    <scope>NUCLEOTIDE SEQUENCE</scope>
</reference>
<dbReference type="EMBL" id="CAAALY010022103">
    <property type="protein sequence ID" value="VEL14718.1"/>
    <property type="molecule type" value="Genomic_DNA"/>
</dbReference>
<accession>A0A448WLK9</accession>
<evidence type="ECO:0000313" key="2">
    <source>
        <dbReference type="Proteomes" id="UP000784294"/>
    </source>
</evidence>
<comment type="caution">
    <text evidence="1">The sequence shown here is derived from an EMBL/GenBank/DDBJ whole genome shotgun (WGS) entry which is preliminary data.</text>
</comment>
<organism evidence="1 2">
    <name type="scientific">Protopolystoma xenopodis</name>
    <dbReference type="NCBI Taxonomy" id="117903"/>
    <lineage>
        <taxon>Eukaryota</taxon>
        <taxon>Metazoa</taxon>
        <taxon>Spiralia</taxon>
        <taxon>Lophotrochozoa</taxon>
        <taxon>Platyhelminthes</taxon>
        <taxon>Monogenea</taxon>
        <taxon>Polyopisthocotylea</taxon>
        <taxon>Polystomatidea</taxon>
        <taxon>Polystomatidae</taxon>
        <taxon>Protopolystoma</taxon>
    </lineage>
</organism>
<protein>
    <submittedName>
        <fullName evidence="1">Uncharacterized protein</fullName>
    </submittedName>
</protein>
<gene>
    <name evidence="1" type="ORF">PXEA_LOCUS8158</name>
</gene>
<evidence type="ECO:0000313" key="1">
    <source>
        <dbReference type="EMBL" id="VEL14718.1"/>
    </source>
</evidence>
<name>A0A448WLK9_9PLAT</name>
<dbReference type="AlphaFoldDB" id="A0A448WLK9"/>
<keyword evidence="2" id="KW-1185">Reference proteome</keyword>
<proteinExistence type="predicted"/>
<sequence>MVGGRCREQVNRPFIRATCTDPSLCDGPDALDFGTQCLTRAAIFNHSFNAHLNCNPLRHFLSRDRIALLFLRFMLFFFCRD</sequence>